<proteinExistence type="predicted"/>
<dbReference type="Proteomes" id="UP000807469">
    <property type="component" value="Unassembled WGS sequence"/>
</dbReference>
<organism evidence="1 2">
    <name type="scientific">Pholiota conissans</name>
    <dbReference type="NCBI Taxonomy" id="109636"/>
    <lineage>
        <taxon>Eukaryota</taxon>
        <taxon>Fungi</taxon>
        <taxon>Dikarya</taxon>
        <taxon>Basidiomycota</taxon>
        <taxon>Agaricomycotina</taxon>
        <taxon>Agaricomycetes</taxon>
        <taxon>Agaricomycetidae</taxon>
        <taxon>Agaricales</taxon>
        <taxon>Agaricineae</taxon>
        <taxon>Strophariaceae</taxon>
        <taxon>Pholiota</taxon>
    </lineage>
</organism>
<dbReference type="AlphaFoldDB" id="A0A9P6CZ37"/>
<reference evidence="1" key="1">
    <citation type="submission" date="2020-11" db="EMBL/GenBank/DDBJ databases">
        <authorList>
            <consortium name="DOE Joint Genome Institute"/>
            <person name="Ahrendt S."/>
            <person name="Riley R."/>
            <person name="Andreopoulos W."/>
            <person name="Labutti K."/>
            <person name="Pangilinan J."/>
            <person name="Ruiz-Duenas F.J."/>
            <person name="Barrasa J.M."/>
            <person name="Sanchez-Garcia M."/>
            <person name="Camarero S."/>
            <person name="Miyauchi S."/>
            <person name="Serrano A."/>
            <person name="Linde D."/>
            <person name="Babiker R."/>
            <person name="Drula E."/>
            <person name="Ayuso-Fernandez I."/>
            <person name="Pacheco R."/>
            <person name="Padilla G."/>
            <person name="Ferreira P."/>
            <person name="Barriuso J."/>
            <person name="Kellner H."/>
            <person name="Castanera R."/>
            <person name="Alfaro M."/>
            <person name="Ramirez L."/>
            <person name="Pisabarro A.G."/>
            <person name="Kuo A."/>
            <person name="Tritt A."/>
            <person name="Lipzen A."/>
            <person name="He G."/>
            <person name="Yan M."/>
            <person name="Ng V."/>
            <person name="Cullen D."/>
            <person name="Martin F."/>
            <person name="Rosso M.-N."/>
            <person name="Henrissat B."/>
            <person name="Hibbett D."/>
            <person name="Martinez A.T."/>
            <person name="Grigoriev I.V."/>
        </authorList>
    </citation>
    <scope>NUCLEOTIDE SEQUENCE</scope>
    <source>
        <strain evidence="1">CIRM-BRFM 674</strain>
    </source>
</reference>
<keyword evidence="2" id="KW-1185">Reference proteome</keyword>
<dbReference type="EMBL" id="MU155132">
    <property type="protein sequence ID" value="KAF9485946.1"/>
    <property type="molecule type" value="Genomic_DNA"/>
</dbReference>
<protein>
    <submittedName>
        <fullName evidence="1">Uncharacterized protein</fullName>
    </submittedName>
</protein>
<accession>A0A9P6CZ37</accession>
<comment type="caution">
    <text evidence="1">The sequence shown here is derived from an EMBL/GenBank/DDBJ whole genome shotgun (WGS) entry which is preliminary data.</text>
</comment>
<evidence type="ECO:0000313" key="2">
    <source>
        <dbReference type="Proteomes" id="UP000807469"/>
    </source>
</evidence>
<sequence>MGCLHNIVIISAVSAQGHARRFNPYLPINLFAINTRPFSYHPLQPSRSFLSGWCPLSYVSNVFEIHEQYYDHALKQKIKKLLFMRLFHLVRGVPIFSSSRRTRSRIPYCAPYLAILSFYTQQGNRTKKEKL</sequence>
<evidence type="ECO:0000313" key="1">
    <source>
        <dbReference type="EMBL" id="KAF9485946.1"/>
    </source>
</evidence>
<name>A0A9P6CZ37_9AGAR</name>
<gene>
    <name evidence="1" type="ORF">BDN70DRAFT_365619</name>
</gene>